<comment type="caution">
    <text evidence="4">The sequence shown here is derived from an EMBL/GenBank/DDBJ whole genome shotgun (WGS) entry which is preliminary data.</text>
</comment>
<keyword evidence="5" id="KW-1185">Reference proteome</keyword>
<dbReference type="InterPro" id="IPR028081">
    <property type="entry name" value="Leu-bd"/>
</dbReference>
<gene>
    <name evidence="4" type="ORF">J2I48_23740</name>
</gene>
<dbReference type="InterPro" id="IPR051010">
    <property type="entry name" value="BCAA_transport"/>
</dbReference>
<evidence type="ECO:0000313" key="4">
    <source>
        <dbReference type="EMBL" id="MBO0934041.1"/>
    </source>
</evidence>
<evidence type="ECO:0000256" key="1">
    <source>
        <dbReference type="ARBA" id="ARBA00010062"/>
    </source>
</evidence>
<dbReference type="Proteomes" id="UP000664795">
    <property type="component" value="Unassembled WGS sequence"/>
</dbReference>
<dbReference type="PANTHER" id="PTHR30483">
    <property type="entry name" value="LEUCINE-SPECIFIC-BINDING PROTEIN"/>
    <property type="match status" value="1"/>
</dbReference>
<dbReference type="AlphaFoldDB" id="A0A939GC95"/>
<dbReference type="Pfam" id="PF13458">
    <property type="entry name" value="Peripla_BP_6"/>
    <property type="match status" value="1"/>
</dbReference>
<accession>A0A939GC95</accession>
<reference evidence="4 5" key="1">
    <citation type="submission" date="2021-03" db="EMBL/GenBank/DDBJ databases">
        <title>Fibrella sp. HMF5036 genome sequencing and assembly.</title>
        <authorList>
            <person name="Kang H."/>
            <person name="Kim H."/>
            <person name="Bae S."/>
            <person name="Joh K."/>
        </authorList>
    </citation>
    <scope>NUCLEOTIDE SEQUENCE [LARGE SCALE GENOMIC DNA]</scope>
    <source>
        <strain evidence="4 5">HMF5036</strain>
    </source>
</reference>
<sequence>MTIGLLLPQSSLYATLPFDLVEGLRAGLAEVGITDAKLVMEGIDFGTNAQAVQSKSQKLLLQEGADVVIGMVSRRVADALAPTFAAANRLLLVLDVVGEFFAGEPLPAQVWVHSLQTCAGTWLAGRDAAASGPVIQAASYYEAGYLQGYAFTQGVAAGGSEVGQWAVTALKTADVTLAALQQGIEQGTGKSVVALYAADMAEQFFNLYAQLPQHQTIPIWGGPMLLDEQTLANVRYQTPGIRGYVAWSQTLDNEANSRFIEALKRRGRHPNLFSLLAYEAASFLPRYLTGPGTIDQLATLTFDSPRGTITMNATTHYASGPMYPAAMVANSSGHSGLSLGEPISTNDPVEHLLAQGQLDTYANWFNTYLCI</sequence>
<protein>
    <submittedName>
        <fullName evidence="4">ABC transporter substrate-binding protein</fullName>
    </submittedName>
</protein>
<dbReference type="RefSeq" id="WP_207338005.1">
    <property type="nucleotide sequence ID" value="NZ_JAFMYU010000025.1"/>
</dbReference>
<dbReference type="SUPFAM" id="SSF53822">
    <property type="entry name" value="Periplasmic binding protein-like I"/>
    <property type="match status" value="1"/>
</dbReference>
<dbReference type="PANTHER" id="PTHR30483:SF6">
    <property type="entry name" value="PERIPLASMIC BINDING PROTEIN OF ABC TRANSPORTER FOR NATURAL AMINO ACIDS"/>
    <property type="match status" value="1"/>
</dbReference>
<evidence type="ECO:0000259" key="3">
    <source>
        <dbReference type="Pfam" id="PF13458"/>
    </source>
</evidence>
<dbReference type="Gene3D" id="3.40.50.2300">
    <property type="match status" value="2"/>
</dbReference>
<name>A0A939GC95_9BACT</name>
<organism evidence="4 5">
    <name type="scientific">Fibrella aquatilis</name>
    <dbReference type="NCBI Taxonomy" id="2817059"/>
    <lineage>
        <taxon>Bacteria</taxon>
        <taxon>Pseudomonadati</taxon>
        <taxon>Bacteroidota</taxon>
        <taxon>Cytophagia</taxon>
        <taxon>Cytophagales</taxon>
        <taxon>Spirosomataceae</taxon>
        <taxon>Fibrella</taxon>
    </lineage>
</organism>
<comment type="similarity">
    <text evidence="1">Belongs to the leucine-binding protein family.</text>
</comment>
<proteinExistence type="inferred from homology"/>
<dbReference type="EMBL" id="JAFMYU010000025">
    <property type="protein sequence ID" value="MBO0934041.1"/>
    <property type="molecule type" value="Genomic_DNA"/>
</dbReference>
<evidence type="ECO:0000256" key="2">
    <source>
        <dbReference type="ARBA" id="ARBA00022729"/>
    </source>
</evidence>
<dbReference type="InterPro" id="IPR028082">
    <property type="entry name" value="Peripla_BP_I"/>
</dbReference>
<evidence type="ECO:0000313" key="5">
    <source>
        <dbReference type="Proteomes" id="UP000664795"/>
    </source>
</evidence>
<feature type="domain" description="Leucine-binding protein" evidence="3">
    <location>
        <begin position="2"/>
        <end position="327"/>
    </location>
</feature>
<keyword evidence="2" id="KW-0732">Signal</keyword>